<sequence length="261" mass="27152">MQAADSGSAKGVPLALPGTASGIPVAPAGGALASLRDAALRSWNARSTRAAYSGIIRAASSRPCCLIRAAQDAFSDRAPLPAAHGLCSCQSWMTRAPSSPSRKPTVANVCTKTPSSPSQSTASSMSSSDMPDRSPSLRCAAAHRNRHTSRHPAPAPSRRTSFLVFGWEGRPVERRASVATGRTSVMSATKCSRTGGPGHATALIPPRTLSCSMARTARFMVSAAWLITSTSFTASSSCSSSGSRLRGRRRPSSSQRKYSGS</sequence>
<dbReference type="EMBL" id="FOMQ01000018">
    <property type="protein sequence ID" value="SFE19378.1"/>
    <property type="molecule type" value="Genomic_DNA"/>
</dbReference>
<protein>
    <submittedName>
        <fullName evidence="2">Uncharacterized protein</fullName>
    </submittedName>
</protein>
<feature type="compositionally biased region" description="Low complexity" evidence="1">
    <location>
        <begin position="233"/>
        <end position="244"/>
    </location>
</feature>
<evidence type="ECO:0000313" key="2">
    <source>
        <dbReference type="EMBL" id="SFE19378.1"/>
    </source>
</evidence>
<proteinExistence type="predicted"/>
<feature type="compositionally biased region" description="Polar residues" evidence="1">
    <location>
        <begin position="94"/>
        <end position="112"/>
    </location>
</feature>
<feature type="compositionally biased region" description="Low complexity" evidence="1">
    <location>
        <begin position="252"/>
        <end position="261"/>
    </location>
</feature>
<feature type="region of interest" description="Disordered" evidence="1">
    <location>
        <begin position="94"/>
        <end position="136"/>
    </location>
</feature>
<evidence type="ECO:0000256" key="1">
    <source>
        <dbReference type="SAM" id="MobiDB-lite"/>
    </source>
</evidence>
<feature type="compositionally biased region" description="Low complexity" evidence="1">
    <location>
        <begin position="113"/>
        <end position="136"/>
    </location>
</feature>
<feature type="region of interest" description="Disordered" evidence="1">
    <location>
        <begin position="233"/>
        <end position="261"/>
    </location>
</feature>
<keyword evidence="3" id="KW-1185">Reference proteome</keyword>
<dbReference type="Proteomes" id="UP000199517">
    <property type="component" value="Unassembled WGS sequence"/>
</dbReference>
<reference evidence="3" key="1">
    <citation type="submission" date="2016-10" db="EMBL/GenBank/DDBJ databases">
        <authorList>
            <person name="Varghese N."/>
            <person name="Submissions S."/>
        </authorList>
    </citation>
    <scope>NUCLEOTIDE SEQUENCE [LARGE SCALE GENOMIC DNA]</scope>
    <source>
        <strain evidence="3">DSM 7481</strain>
    </source>
</reference>
<dbReference type="AlphaFoldDB" id="A0A1I1YK20"/>
<evidence type="ECO:0000313" key="3">
    <source>
        <dbReference type="Proteomes" id="UP000199517"/>
    </source>
</evidence>
<name>A0A1I1YK20_9BURK</name>
<organism evidence="2 3">
    <name type="scientific">Paracidovorax konjaci</name>
    <dbReference type="NCBI Taxonomy" id="32040"/>
    <lineage>
        <taxon>Bacteria</taxon>
        <taxon>Pseudomonadati</taxon>
        <taxon>Pseudomonadota</taxon>
        <taxon>Betaproteobacteria</taxon>
        <taxon>Burkholderiales</taxon>
        <taxon>Comamonadaceae</taxon>
        <taxon>Paracidovorax</taxon>
    </lineage>
</organism>
<accession>A0A1I1YK20</accession>
<dbReference type="STRING" id="32040.SAMN04489710_11833"/>
<gene>
    <name evidence="2" type="ORF">SAMN04489710_11833</name>
</gene>